<dbReference type="SUPFAM" id="SSF49265">
    <property type="entry name" value="Fibronectin type III"/>
    <property type="match status" value="1"/>
</dbReference>
<feature type="compositionally biased region" description="Polar residues" evidence="1">
    <location>
        <begin position="693"/>
        <end position="709"/>
    </location>
</feature>
<reference evidence="3" key="4">
    <citation type="submission" date="2025-08" db="UniProtKB">
        <authorList>
            <consortium name="Ensembl"/>
        </authorList>
    </citation>
    <scope>IDENTIFICATION</scope>
</reference>
<evidence type="ECO:0000313" key="4">
    <source>
        <dbReference type="Proteomes" id="UP000314986"/>
    </source>
</evidence>
<dbReference type="GeneTree" id="ENSGT00960000192299"/>
<dbReference type="Gene3D" id="2.60.40.10">
    <property type="entry name" value="Immunoglobulins"/>
    <property type="match status" value="1"/>
</dbReference>
<dbReference type="AlphaFoldDB" id="A0A4W3JIC7"/>
<dbReference type="InterPro" id="IPR003961">
    <property type="entry name" value="FN3_dom"/>
</dbReference>
<feature type="compositionally biased region" description="Low complexity" evidence="1">
    <location>
        <begin position="674"/>
        <end position="692"/>
    </location>
</feature>
<dbReference type="InterPro" id="IPR013783">
    <property type="entry name" value="Ig-like_fold"/>
</dbReference>
<protein>
    <recommendedName>
        <fullName evidence="2">Fibronectin type-III domain-containing protein</fullName>
    </recommendedName>
</protein>
<evidence type="ECO:0000259" key="2">
    <source>
        <dbReference type="PROSITE" id="PS50853"/>
    </source>
</evidence>
<dbReference type="InParanoid" id="A0A4W3JIC7"/>
<feature type="region of interest" description="Disordered" evidence="1">
    <location>
        <begin position="643"/>
        <end position="709"/>
    </location>
</feature>
<reference evidence="4" key="2">
    <citation type="journal article" date="2007" name="PLoS Biol.">
        <title>Survey sequencing and comparative analysis of the elephant shark (Callorhinchus milii) genome.</title>
        <authorList>
            <person name="Venkatesh B."/>
            <person name="Kirkness E.F."/>
            <person name="Loh Y.H."/>
            <person name="Halpern A.L."/>
            <person name="Lee A.P."/>
            <person name="Johnson J."/>
            <person name="Dandona N."/>
            <person name="Viswanathan L.D."/>
            <person name="Tay A."/>
            <person name="Venter J.C."/>
            <person name="Strausberg R.L."/>
            <person name="Brenner S."/>
        </authorList>
    </citation>
    <scope>NUCLEOTIDE SEQUENCE [LARGE SCALE GENOMIC DNA]</scope>
</reference>
<dbReference type="Proteomes" id="UP000314986">
    <property type="component" value="Unassembled WGS sequence"/>
</dbReference>
<feature type="domain" description="Fibronectin type-III" evidence="2">
    <location>
        <begin position="813"/>
        <end position="915"/>
    </location>
</feature>
<feature type="compositionally biased region" description="Polar residues" evidence="1">
    <location>
        <begin position="353"/>
        <end position="368"/>
    </location>
</feature>
<feature type="region of interest" description="Disordered" evidence="1">
    <location>
        <begin position="353"/>
        <end position="389"/>
    </location>
</feature>
<dbReference type="PANTHER" id="PTHR32430:SF1">
    <property type="entry name" value="FIBRONECTIN TYPE III DOMAIN-CONTAINING PROTEIN 8"/>
    <property type="match status" value="1"/>
</dbReference>
<dbReference type="InterPro" id="IPR036116">
    <property type="entry name" value="FN3_sf"/>
</dbReference>
<evidence type="ECO:0000256" key="1">
    <source>
        <dbReference type="SAM" id="MobiDB-lite"/>
    </source>
</evidence>
<reference evidence="3" key="5">
    <citation type="submission" date="2025-09" db="UniProtKB">
        <authorList>
            <consortium name="Ensembl"/>
        </authorList>
    </citation>
    <scope>IDENTIFICATION</scope>
</reference>
<dbReference type="SMART" id="SM00060">
    <property type="entry name" value="FN3"/>
    <property type="match status" value="1"/>
</dbReference>
<dbReference type="CDD" id="cd00063">
    <property type="entry name" value="FN3"/>
    <property type="match status" value="1"/>
</dbReference>
<proteinExistence type="predicted"/>
<reference evidence="4" key="1">
    <citation type="journal article" date="2006" name="Science">
        <title>Ancient noncoding elements conserved in the human genome.</title>
        <authorList>
            <person name="Venkatesh B."/>
            <person name="Kirkness E.F."/>
            <person name="Loh Y.H."/>
            <person name="Halpern A.L."/>
            <person name="Lee A.P."/>
            <person name="Johnson J."/>
            <person name="Dandona N."/>
            <person name="Viswanathan L.D."/>
            <person name="Tay A."/>
            <person name="Venter J.C."/>
            <person name="Strausberg R.L."/>
            <person name="Brenner S."/>
        </authorList>
    </citation>
    <scope>NUCLEOTIDE SEQUENCE [LARGE SCALE GENOMIC DNA]</scope>
</reference>
<sequence length="945" mass="103328">MNICSYVDHSCQCKPHYKLNSKTFNMDSCVYITPAAWSSPQSAYKNVTRDSSNGEPSEYITHERQCSPLRVSTANVDVGGCSHMTRSSQYNPPCVTEVDVASDPSNVYPYTYVTRSSQYSPQCMLVDVASNTTNVNTFGSVINSDQDNPPASLSKINAASNTSNLDSCLCVSQSSQYNLLCISKVEPASNTSNVNTLGSVINSNQYIGQCTSKMDAASNTPYMSSCGSALNSKLCNPHYNFEIQTVSSDCKKHSHPYQKCNIPKMCSSKPEKHISLNCSECICFQTHKPKNSHNWNTKLRTASETVPCHQAPSTPSECGCNGNVQESNACRGTSKATKSRQVPGIPQLVPTSQYHSQCHSKGNTSSGASGVDFSPKRPQSSSNIPSSKTEKCASECHDTVDLFTNKACTLSHTRQDSDTGIILDSKSSSLASVGEYGERIPGPYPLHCPDSIQSNNKHSIPCGLHDPCCYQHGDHPQCASSNSGACHIDSVKDKPCQFSNLTCLNTVKNISSSCFHTANFLNNPTSNNASSTNLRPHCTAANNPCCESPSLLPERDCCGNTAVSGQCHQKCSSDEPCIDPNKKETSCLPKKTFSTATDASFAYFDSAGNAKPWSLRNAPDGFCDTNAKHKTMEGSCLRKPRLFPKSKHQCNPKPPTAFMPKFAHSNPPQVQPVDQSKVNSDTSSSDSIKNKNYQLTKTPSSDSVKSNSSTRFDNIVFPQKWPFRTGHKISSLKPRSGIRIRAGHKPSVFTSKKNRGSRSFPSLSELRNLKLTCSIGKLQLFDSHIHFDEDIDPAQISSQTISTESTSTFEHELPEAPFIFKHTVDGTSAKVRWTFPMEEQSVNFFELQFQEIVSIDREMAIPQDQAGVFSGIRHNNFTATNLNSNSEYLFRVRAVNAAGKGEWSQPYKIVTVGGTEQCDPDTEDSASLKGVKVTIRRSSKNSLED</sequence>
<keyword evidence="4" id="KW-1185">Reference proteome</keyword>
<name>A0A4W3JIC7_CALMI</name>
<feature type="compositionally biased region" description="Polar residues" evidence="1">
    <location>
        <begin position="377"/>
        <end position="387"/>
    </location>
</feature>
<dbReference type="PROSITE" id="PS50853">
    <property type="entry name" value="FN3"/>
    <property type="match status" value="1"/>
</dbReference>
<evidence type="ECO:0000313" key="3">
    <source>
        <dbReference type="Ensembl" id="ENSCMIP00000043194.1"/>
    </source>
</evidence>
<reference evidence="4" key="3">
    <citation type="journal article" date="2014" name="Nature">
        <title>Elephant shark genome provides unique insights into gnathostome evolution.</title>
        <authorList>
            <consortium name="International Elephant Shark Genome Sequencing Consortium"/>
            <person name="Venkatesh B."/>
            <person name="Lee A.P."/>
            <person name="Ravi V."/>
            <person name="Maurya A.K."/>
            <person name="Lian M.M."/>
            <person name="Swann J.B."/>
            <person name="Ohta Y."/>
            <person name="Flajnik M.F."/>
            <person name="Sutoh Y."/>
            <person name="Kasahara M."/>
            <person name="Hoon S."/>
            <person name="Gangu V."/>
            <person name="Roy S.W."/>
            <person name="Irimia M."/>
            <person name="Korzh V."/>
            <person name="Kondrychyn I."/>
            <person name="Lim Z.W."/>
            <person name="Tay B.H."/>
            <person name="Tohari S."/>
            <person name="Kong K.W."/>
            <person name="Ho S."/>
            <person name="Lorente-Galdos B."/>
            <person name="Quilez J."/>
            <person name="Marques-Bonet T."/>
            <person name="Raney B.J."/>
            <person name="Ingham P.W."/>
            <person name="Tay A."/>
            <person name="Hillier L.W."/>
            <person name="Minx P."/>
            <person name="Boehm T."/>
            <person name="Wilson R.K."/>
            <person name="Brenner S."/>
            <person name="Warren W.C."/>
        </authorList>
    </citation>
    <scope>NUCLEOTIDE SEQUENCE [LARGE SCALE GENOMIC DNA]</scope>
</reference>
<accession>A0A4W3JIC7</accession>
<dbReference type="PANTHER" id="PTHR32430">
    <property type="entry name" value="FIBRONECTIN TYPE III DOMAIN-CONTAINING PROTEIN 8"/>
    <property type="match status" value="1"/>
</dbReference>
<organism evidence="3 4">
    <name type="scientific">Callorhinchus milii</name>
    <name type="common">Ghost shark</name>
    <dbReference type="NCBI Taxonomy" id="7868"/>
    <lineage>
        <taxon>Eukaryota</taxon>
        <taxon>Metazoa</taxon>
        <taxon>Chordata</taxon>
        <taxon>Craniata</taxon>
        <taxon>Vertebrata</taxon>
        <taxon>Chondrichthyes</taxon>
        <taxon>Holocephali</taxon>
        <taxon>Chimaeriformes</taxon>
        <taxon>Callorhinchidae</taxon>
        <taxon>Callorhinchus</taxon>
    </lineage>
</organism>
<dbReference type="Ensembl" id="ENSCMIT00000043816.1">
    <property type="protein sequence ID" value="ENSCMIP00000043194.1"/>
    <property type="gene ID" value="ENSCMIG00000017921.1"/>
</dbReference>
<dbReference type="Pfam" id="PF00041">
    <property type="entry name" value="fn3"/>
    <property type="match status" value="1"/>
</dbReference>